<gene>
    <name evidence="5" type="ordered locus">Mesil_2154</name>
</gene>
<dbReference type="InterPro" id="IPR005158">
    <property type="entry name" value="BTAD"/>
</dbReference>
<dbReference type="PANTHER" id="PTHR16305">
    <property type="entry name" value="TESTICULAR SOLUBLE ADENYLYL CYCLASE"/>
    <property type="match status" value="1"/>
</dbReference>
<dbReference type="SMART" id="SM00028">
    <property type="entry name" value="TPR"/>
    <property type="match status" value="4"/>
</dbReference>
<organism evidence="5 6">
    <name type="scientific">Allomeiothermus silvanus (strain ATCC 700542 / DSM 9946 / NBRC 106475 / NCIMB 13440 / VI-R2)</name>
    <name type="common">Thermus silvanus</name>
    <dbReference type="NCBI Taxonomy" id="526227"/>
    <lineage>
        <taxon>Bacteria</taxon>
        <taxon>Thermotogati</taxon>
        <taxon>Deinococcota</taxon>
        <taxon>Deinococci</taxon>
        <taxon>Thermales</taxon>
        <taxon>Thermaceae</taxon>
        <taxon>Allomeiothermus</taxon>
    </lineage>
</organism>
<proteinExistence type="predicted"/>
<evidence type="ECO:0000313" key="6">
    <source>
        <dbReference type="Proteomes" id="UP000001916"/>
    </source>
</evidence>
<dbReference type="Gene3D" id="1.25.40.10">
    <property type="entry name" value="Tetratricopeptide repeat domain"/>
    <property type="match status" value="3"/>
</dbReference>
<dbReference type="PROSITE" id="PS50005">
    <property type="entry name" value="TPR"/>
    <property type="match status" value="1"/>
</dbReference>
<dbReference type="SUPFAM" id="SSF48452">
    <property type="entry name" value="TPR-like"/>
    <property type="match status" value="3"/>
</dbReference>
<evidence type="ECO:0000256" key="3">
    <source>
        <dbReference type="PROSITE-ProRule" id="PRU00339"/>
    </source>
</evidence>
<dbReference type="InterPro" id="IPR036388">
    <property type="entry name" value="WH-like_DNA-bd_sf"/>
</dbReference>
<dbReference type="RefSeq" id="WP_013158574.1">
    <property type="nucleotide sequence ID" value="NC_014212.1"/>
</dbReference>
<dbReference type="SUPFAM" id="SSF52540">
    <property type="entry name" value="P-loop containing nucleoside triphosphate hydrolases"/>
    <property type="match status" value="1"/>
</dbReference>
<feature type="domain" description="Bacterial transcriptional activator" evidence="4">
    <location>
        <begin position="92"/>
        <end position="229"/>
    </location>
</feature>
<dbReference type="InterPro" id="IPR011990">
    <property type="entry name" value="TPR-like_helical_dom_sf"/>
</dbReference>
<evidence type="ECO:0000256" key="2">
    <source>
        <dbReference type="ARBA" id="ARBA00022840"/>
    </source>
</evidence>
<dbReference type="GO" id="GO:0004016">
    <property type="term" value="F:adenylate cyclase activity"/>
    <property type="evidence" value="ECO:0007669"/>
    <property type="project" value="TreeGrafter"/>
</dbReference>
<keyword evidence="2" id="KW-0067">ATP-binding</keyword>
<dbReference type="STRING" id="526227.Mesil_2154"/>
<dbReference type="InterPro" id="IPR041664">
    <property type="entry name" value="AAA_16"/>
</dbReference>
<dbReference type="InterPro" id="IPR019734">
    <property type="entry name" value="TPR_rpt"/>
</dbReference>
<dbReference type="EMBL" id="CP002042">
    <property type="protein sequence ID" value="ADH64025.1"/>
    <property type="molecule type" value="Genomic_DNA"/>
</dbReference>
<dbReference type="KEGG" id="msv:Mesil_2154"/>
<evidence type="ECO:0000313" key="5">
    <source>
        <dbReference type="EMBL" id="ADH64025.1"/>
    </source>
</evidence>
<dbReference type="GO" id="GO:0005524">
    <property type="term" value="F:ATP binding"/>
    <property type="evidence" value="ECO:0007669"/>
    <property type="project" value="UniProtKB-KW"/>
</dbReference>
<accession>D7BHT5</accession>
<dbReference type="AlphaFoldDB" id="D7BHT5"/>
<keyword evidence="3" id="KW-0802">TPR repeat</keyword>
<dbReference type="PANTHER" id="PTHR16305:SF28">
    <property type="entry name" value="GUANYLATE CYCLASE DOMAIN-CONTAINING PROTEIN"/>
    <property type="match status" value="1"/>
</dbReference>
<dbReference type="GO" id="GO:0005737">
    <property type="term" value="C:cytoplasm"/>
    <property type="evidence" value="ECO:0007669"/>
    <property type="project" value="TreeGrafter"/>
</dbReference>
<dbReference type="Pfam" id="PF13191">
    <property type="entry name" value="AAA_16"/>
    <property type="match status" value="1"/>
</dbReference>
<keyword evidence="1" id="KW-0547">Nucleotide-binding</keyword>
<dbReference type="eggNOG" id="COG3629">
    <property type="taxonomic scope" value="Bacteria"/>
</dbReference>
<dbReference type="OrthoDB" id="190810at2"/>
<protein>
    <submittedName>
        <fullName evidence="5">Transcriptional activator domain protein</fullName>
    </submittedName>
</protein>
<evidence type="ECO:0000259" key="4">
    <source>
        <dbReference type="SMART" id="SM01043"/>
    </source>
</evidence>
<dbReference type="SMART" id="SM01043">
    <property type="entry name" value="BTAD"/>
    <property type="match status" value="1"/>
</dbReference>
<dbReference type="Proteomes" id="UP000001916">
    <property type="component" value="Chromosome"/>
</dbReference>
<dbReference type="Pfam" id="PF03704">
    <property type="entry name" value="BTAD"/>
    <property type="match status" value="1"/>
</dbReference>
<reference evidence="5 6" key="1">
    <citation type="journal article" date="2010" name="Stand. Genomic Sci.">
        <title>Complete genome sequence of Meiothermus silvanus type strain (VI-R2).</title>
        <authorList>
            <person name="Sikorski J."/>
            <person name="Tindall B.J."/>
            <person name="Lowry S."/>
            <person name="Lucas S."/>
            <person name="Nolan M."/>
            <person name="Copeland A."/>
            <person name="Glavina Del Rio T."/>
            <person name="Tice H."/>
            <person name="Cheng J.F."/>
            <person name="Han C."/>
            <person name="Pitluck S."/>
            <person name="Liolios K."/>
            <person name="Ivanova N."/>
            <person name="Mavromatis K."/>
            <person name="Mikhailova N."/>
            <person name="Pati A."/>
            <person name="Goodwin L."/>
            <person name="Chen A."/>
            <person name="Palaniappan K."/>
            <person name="Land M."/>
            <person name="Hauser L."/>
            <person name="Chang Y.J."/>
            <person name="Jeffries C.D."/>
            <person name="Rohde M."/>
            <person name="Goker M."/>
            <person name="Woyke T."/>
            <person name="Bristow J."/>
            <person name="Eisen J.A."/>
            <person name="Markowitz V."/>
            <person name="Hugenholtz P."/>
            <person name="Kyrpides N.C."/>
            <person name="Klenk H.P."/>
            <person name="Lapidus A."/>
        </authorList>
    </citation>
    <scope>NUCLEOTIDE SEQUENCE [LARGE SCALE GENOMIC DNA]</scope>
    <source>
        <strain evidence="6">ATCC 700542 / DSM 9946 / VI-R2</strain>
    </source>
</reference>
<dbReference type="eggNOG" id="COG0457">
    <property type="taxonomic scope" value="Bacteria"/>
</dbReference>
<name>D7BHT5_ALLS1</name>
<evidence type="ECO:0000256" key="1">
    <source>
        <dbReference type="ARBA" id="ARBA00022741"/>
    </source>
</evidence>
<dbReference type="eggNOG" id="COG3899">
    <property type="taxonomic scope" value="Bacteria"/>
</dbReference>
<dbReference type="InterPro" id="IPR027417">
    <property type="entry name" value="P-loop_NTPase"/>
</dbReference>
<dbReference type="Gene3D" id="1.10.10.10">
    <property type="entry name" value="Winged helix-like DNA-binding domain superfamily/Winged helix DNA-binding domain"/>
    <property type="match status" value="1"/>
</dbReference>
<sequence length="1139" mass="126944">MKPYLSLLGPPTLTVRGKVTELPQRKAVALAAYLATRREPVERSVLAGLLWEGDEEAARRNLRQELFRLKGSALEPLLEQTPQTLALGEVDTDLEAFLGHLARGEWAKAAGIWRGGFLPGFEVRGGEAFLDWLLPEQERWQSLYREAMLGWARSREAAGAYQEALEIYQRMLEADPYQEQEQQAVMRLYALLGETPAALRQYEGYREVLRREFGVEPSLQTQALYRRLRQGKPLAEAEGWLLPRGLSEPPLVGRAEDWMWLEANLRSGVLLLVTGEPGVGKSRLTQEFSRRRGRMLTVRQRESGRGLGFSGFIEAIRVALEQGWSPAGLDAAWRDQLTWLVPELLSKPEASFRRESREGLLRGAGQVRYLKTRPLTSRSAKSHLFEALARFVQDWVGPGGILLWEDVHWADESSLEFLPYLVQRSGGLGYMVLATARPEEQYPAQLRAVLQELKAEQAVKTHPLRNLEMAEVLELIRQLSGQESGGSLFSERLYQSTGGNPFFLLETLRFLFEQGLLRVGEGSWHTPYDAFTADYRELPVPPSVQGAVLSRFQRLTEEVAGTLSTREQALSVAQALALADQPLSLEALRDLLAEESPSDNALLAALDQLVQAGLVRAGSDSPGGVRFSLSHELSRQAILAAMPETTRMRFHARFAELLRISGAAPERLAPHLHLAGRPREAGQAYLQAARAARSGPLAAQALSYYAEARSLLGESLNPADSFALLAEIAELKLTLGENPRREVRQMNPLAAELGKAAQYRLRLLETNAAVLTGVVEEGIVSARQALELAENPLERGQVLFRLAWLEYRGGDPDAQLEPLEQAIQAFHEAGERSLEAQAIRNLSGYWLRLGQIEAFEAAYGEALRLAEATQDRYLLRRLMADRANVDWVMGRYGQSLAEGERLLAEARQTGDLWAVWDALQVQALNASVLGLDEGLEQALRDSLKEAEAAGAWRDRAVLRSDLGAGLMAINRLAEAREHLSIALRELQELGERARLGHTLFALGWTLLDSGEPELAEAYLSEAADLWRERKEWRHRARSLAALALARLRYGNRAKAREAAQEAMHYLEDWAKGLFDLPLVLYAYARALGDREGRPYLVRSQKVMHELAATLEPALRERLLANRFVAHALSKSNNGGITGI</sequence>
<keyword evidence="6" id="KW-1185">Reference proteome</keyword>
<feature type="repeat" description="TPR" evidence="3">
    <location>
        <begin position="145"/>
        <end position="178"/>
    </location>
</feature>
<dbReference type="HOGENOM" id="CLU_004435_1_1_0"/>